<evidence type="ECO:0000313" key="8">
    <source>
        <dbReference type="EMBL" id="KAK0168711.1"/>
    </source>
</evidence>
<keyword evidence="4 6" id="KW-1133">Transmembrane helix</keyword>
<keyword evidence="9" id="KW-1185">Reference proteome</keyword>
<evidence type="ECO:0000256" key="4">
    <source>
        <dbReference type="ARBA" id="ARBA00022989"/>
    </source>
</evidence>
<comment type="caution">
    <text evidence="8">The sequence shown here is derived from an EMBL/GenBank/DDBJ whole genome shotgun (WGS) entry which is preliminary data.</text>
</comment>
<evidence type="ECO:0000256" key="1">
    <source>
        <dbReference type="ARBA" id="ARBA00004127"/>
    </source>
</evidence>
<dbReference type="PANTHER" id="PTHR21324">
    <property type="entry name" value="FASTING-INDUCIBLE INTEGRAL MEMBRANE PROTEIN TM6P1-RELATED"/>
    <property type="match status" value="1"/>
</dbReference>
<dbReference type="Proteomes" id="UP001168972">
    <property type="component" value="Unassembled WGS sequence"/>
</dbReference>
<feature type="transmembrane region" description="Helical" evidence="6">
    <location>
        <begin position="253"/>
        <end position="274"/>
    </location>
</feature>
<reference evidence="8" key="1">
    <citation type="journal article" date="2023" name="bioRxiv">
        <title>Scaffold-level genome assemblies of two parasitoid biocontrol wasps reveal the parthenogenesis mechanism and an associated novel virus.</title>
        <authorList>
            <person name="Inwood S."/>
            <person name="Skelly J."/>
            <person name="Guhlin J."/>
            <person name="Harrop T."/>
            <person name="Goldson S."/>
            <person name="Dearden P."/>
        </authorList>
    </citation>
    <scope>NUCLEOTIDE SEQUENCE</scope>
    <source>
        <strain evidence="8">Lincoln</strain>
        <tissue evidence="8">Whole body</tissue>
    </source>
</reference>
<evidence type="ECO:0000256" key="6">
    <source>
        <dbReference type="SAM" id="Phobius"/>
    </source>
</evidence>
<protein>
    <recommendedName>
        <fullName evidence="7">CWH43-like N-terminal domain-containing protein</fullName>
    </recommendedName>
</protein>
<evidence type="ECO:0000256" key="2">
    <source>
        <dbReference type="ARBA" id="ARBA00006565"/>
    </source>
</evidence>
<keyword evidence="3 6" id="KW-0812">Transmembrane</keyword>
<gene>
    <name evidence="8" type="ORF">PV327_002485</name>
</gene>
<evidence type="ECO:0000313" key="9">
    <source>
        <dbReference type="Proteomes" id="UP001168972"/>
    </source>
</evidence>
<feature type="transmembrane region" description="Helical" evidence="6">
    <location>
        <begin position="169"/>
        <end position="194"/>
    </location>
</feature>
<feature type="domain" description="CWH43-like N-terminal" evidence="7">
    <location>
        <begin position="167"/>
        <end position="391"/>
    </location>
</feature>
<reference evidence="8" key="2">
    <citation type="submission" date="2023-03" db="EMBL/GenBank/DDBJ databases">
        <authorList>
            <person name="Inwood S.N."/>
            <person name="Skelly J.G."/>
            <person name="Guhlin J."/>
            <person name="Harrop T.W.R."/>
            <person name="Goldson S.G."/>
            <person name="Dearden P.K."/>
        </authorList>
    </citation>
    <scope>NUCLEOTIDE SEQUENCE</scope>
    <source>
        <strain evidence="8">Lincoln</strain>
        <tissue evidence="8">Whole body</tissue>
    </source>
</reference>
<feature type="transmembrane region" description="Helical" evidence="6">
    <location>
        <begin position="280"/>
        <end position="300"/>
    </location>
</feature>
<proteinExistence type="inferred from homology"/>
<evidence type="ECO:0000256" key="5">
    <source>
        <dbReference type="ARBA" id="ARBA00023136"/>
    </source>
</evidence>
<dbReference type="InterPro" id="IPR050911">
    <property type="entry name" value="DRAM/TMEM150_Autophagy_Mod"/>
</dbReference>
<dbReference type="EMBL" id="JAQQBR010001831">
    <property type="protein sequence ID" value="KAK0168711.1"/>
    <property type="molecule type" value="Genomic_DNA"/>
</dbReference>
<comment type="subcellular location">
    <subcellularLocation>
        <location evidence="1">Endomembrane system</location>
        <topology evidence="1">Multi-pass membrane protein</topology>
    </subcellularLocation>
</comment>
<feature type="transmembrane region" description="Helical" evidence="6">
    <location>
        <begin position="363"/>
        <end position="383"/>
    </location>
</feature>
<dbReference type="Pfam" id="PF10277">
    <property type="entry name" value="Frag1"/>
    <property type="match status" value="1"/>
</dbReference>
<feature type="transmembrane region" description="Helical" evidence="6">
    <location>
        <begin position="214"/>
        <end position="232"/>
    </location>
</feature>
<accession>A0AA39FFV7</accession>
<name>A0AA39FFV7_MICHY</name>
<evidence type="ECO:0000256" key="3">
    <source>
        <dbReference type="ARBA" id="ARBA00022692"/>
    </source>
</evidence>
<organism evidence="8 9">
    <name type="scientific">Microctonus hyperodae</name>
    <name type="common">Parasitoid wasp</name>
    <dbReference type="NCBI Taxonomy" id="165561"/>
    <lineage>
        <taxon>Eukaryota</taxon>
        <taxon>Metazoa</taxon>
        <taxon>Ecdysozoa</taxon>
        <taxon>Arthropoda</taxon>
        <taxon>Hexapoda</taxon>
        <taxon>Insecta</taxon>
        <taxon>Pterygota</taxon>
        <taxon>Neoptera</taxon>
        <taxon>Endopterygota</taxon>
        <taxon>Hymenoptera</taxon>
        <taxon>Apocrita</taxon>
        <taxon>Ichneumonoidea</taxon>
        <taxon>Braconidae</taxon>
        <taxon>Euphorinae</taxon>
        <taxon>Microctonus</taxon>
    </lineage>
</organism>
<keyword evidence="5 6" id="KW-0472">Membrane</keyword>
<dbReference type="AlphaFoldDB" id="A0AA39FFV7"/>
<evidence type="ECO:0000259" key="7">
    <source>
        <dbReference type="Pfam" id="PF10277"/>
    </source>
</evidence>
<feature type="transmembrane region" description="Helical" evidence="6">
    <location>
        <begin position="321"/>
        <end position="343"/>
    </location>
</feature>
<dbReference type="GO" id="GO:0012505">
    <property type="term" value="C:endomembrane system"/>
    <property type="evidence" value="ECO:0007669"/>
    <property type="project" value="UniProtKB-SubCell"/>
</dbReference>
<dbReference type="InterPro" id="IPR019402">
    <property type="entry name" value="CWH43_N"/>
</dbReference>
<sequence>MDMKIENFNFFGLVTELCKSLMGKCRNGHFTHDNKQIINNMRKTAFEILLNKHKKSHDINDNQQIEASDPMAELLKYCFVLKTTFKSFSSASKLEKALDSLIDDDENYDPSVKSVLYFLYCLRSYQPPENNNMPMDCWRGYSTHFKIVSVTDHFGDAMEKQDAFVNLHYLPIAMFVALPALFIITYVIAIINGHVEPAFPYISDTGTLPPESCIFAQFLNMIAVLMCIIVYLRYAQIKEFSSAYQLSAFWSKLNTTALVIGLLSSLGMSITGNFQETSNFIVHIIGAVICFGGGTIYIWLQAIYSLRLSRLGCSPLITNMRVVLSIFCTICFFVAFIAAALAAKDYNGTNPMKWIKNDGGWEIHMVSSVTEWLCAIAICIYILSFTYEFREIQLNYPKVIYKADYSKKIYGVFNEAPESTSPTTSI</sequence>
<comment type="similarity">
    <text evidence="2">Belongs to the DRAM/TMEM150 family.</text>
</comment>
<dbReference type="PANTHER" id="PTHR21324:SF2">
    <property type="entry name" value="EG:22E5.9 PROTEIN"/>
    <property type="match status" value="1"/>
</dbReference>